<name>A0A1Q9HC65_9VIBR</name>
<keyword evidence="3" id="KW-1185">Reference proteome</keyword>
<comment type="caution">
    <text evidence="1">The sequence shown here is derived from an EMBL/GenBank/DDBJ whole genome shotgun (WGS) entry which is preliminary data.</text>
</comment>
<accession>A0A1Q9HC65</accession>
<evidence type="ECO:0000313" key="4">
    <source>
        <dbReference type="Proteomes" id="UP000186313"/>
    </source>
</evidence>
<dbReference type="OrthoDB" id="5817318at2"/>
<organism evidence="1 4">
    <name type="scientific">Vibrio panuliri</name>
    <dbReference type="NCBI Taxonomy" id="1381081"/>
    <lineage>
        <taxon>Bacteria</taxon>
        <taxon>Pseudomonadati</taxon>
        <taxon>Pseudomonadota</taxon>
        <taxon>Gammaproteobacteria</taxon>
        <taxon>Vibrionales</taxon>
        <taxon>Vibrionaceae</taxon>
        <taxon>Vibrio</taxon>
    </lineage>
</organism>
<sequence length="63" mass="7135">MELSEIKRGMLVESLQGSGRVLVIDEVTQSLLIENSESREQFAVGIDEIVDEPQLHHGCDQYY</sequence>
<evidence type="ECO:0000313" key="1">
    <source>
        <dbReference type="EMBL" id="OLQ86988.1"/>
    </source>
</evidence>
<dbReference type="Proteomes" id="UP000186039">
    <property type="component" value="Unassembled WGS sequence"/>
</dbReference>
<dbReference type="AlphaFoldDB" id="A0A1Q9HC65"/>
<reference evidence="3 4" key="1">
    <citation type="submission" date="2016-09" db="EMBL/GenBank/DDBJ databases">
        <title>Genomic Taxonomy of the Vibrionaceae.</title>
        <authorList>
            <person name="Gonzalez-Castillo A."/>
            <person name="Gomez-Gil B."/>
            <person name="Enciso-Ibarra K."/>
        </authorList>
    </citation>
    <scope>NUCLEOTIDE SEQUENCE [LARGE SCALE GENOMIC DNA]</scope>
    <source>
        <strain evidence="2 3">CAIM 1902</strain>
        <strain evidence="1 4">CAIM 703</strain>
    </source>
</reference>
<dbReference type="EMBL" id="MJMJ01000034">
    <property type="protein sequence ID" value="OLQ86988.1"/>
    <property type="molecule type" value="Genomic_DNA"/>
</dbReference>
<protein>
    <submittedName>
        <fullName evidence="1">Uncharacterized protein</fullName>
    </submittedName>
</protein>
<evidence type="ECO:0000313" key="3">
    <source>
        <dbReference type="Proteomes" id="UP000186039"/>
    </source>
</evidence>
<dbReference type="EMBL" id="MJMH01000077">
    <property type="protein sequence ID" value="OLQ95427.1"/>
    <property type="molecule type" value="Genomic_DNA"/>
</dbReference>
<dbReference type="RefSeq" id="WP_075709802.1">
    <property type="nucleotide sequence ID" value="NZ_AP019654.1"/>
</dbReference>
<proteinExistence type="predicted"/>
<dbReference type="Proteomes" id="UP000186313">
    <property type="component" value="Unassembled WGS sequence"/>
</dbReference>
<gene>
    <name evidence="2" type="ORF">BIY20_06445</name>
    <name evidence="1" type="ORF">BIY22_10450</name>
</gene>
<evidence type="ECO:0000313" key="2">
    <source>
        <dbReference type="EMBL" id="OLQ95427.1"/>
    </source>
</evidence>